<keyword evidence="4 6" id="KW-1133">Transmembrane helix</keyword>
<dbReference type="PANTHER" id="PTHR36115:SF9">
    <property type="entry name" value="LMO1584 PROTEIN"/>
    <property type="match status" value="1"/>
</dbReference>
<protein>
    <submittedName>
        <fullName evidence="8">RDD family protein</fullName>
    </submittedName>
</protein>
<organism evidence="8 9">
    <name type="scientific">Paenibacillus puldeungensis</name>
    <dbReference type="NCBI Taxonomy" id="696536"/>
    <lineage>
        <taxon>Bacteria</taxon>
        <taxon>Bacillati</taxon>
        <taxon>Bacillota</taxon>
        <taxon>Bacilli</taxon>
        <taxon>Bacillales</taxon>
        <taxon>Paenibacillaceae</taxon>
        <taxon>Paenibacillus</taxon>
    </lineage>
</organism>
<dbReference type="PANTHER" id="PTHR36115">
    <property type="entry name" value="PROLINE-RICH ANTIGEN HOMOLOG-RELATED"/>
    <property type="match status" value="1"/>
</dbReference>
<dbReference type="EMBL" id="JBHTLM010000002">
    <property type="protein sequence ID" value="MFD1175524.1"/>
    <property type="molecule type" value="Genomic_DNA"/>
</dbReference>
<dbReference type="InterPro" id="IPR010432">
    <property type="entry name" value="RDD"/>
</dbReference>
<evidence type="ECO:0000256" key="5">
    <source>
        <dbReference type="ARBA" id="ARBA00023136"/>
    </source>
</evidence>
<evidence type="ECO:0000313" key="8">
    <source>
        <dbReference type="EMBL" id="MFD1175524.1"/>
    </source>
</evidence>
<sequence length="117" mass="13218">MDETVGLLHRWSFTSARKLAISSKRLGGQDTRLYSTVLPCTSWQGTIGKRMIGAVIVDEEGERISYFRSVLRYLAQILSALILCIGYIMIGFSETKRGLHDWIASTFVISKNSRLYP</sequence>
<evidence type="ECO:0000256" key="3">
    <source>
        <dbReference type="ARBA" id="ARBA00022692"/>
    </source>
</evidence>
<evidence type="ECO:0000256" key="4">
    <source>
        <dbReference type="ARBA" id="ARBA00022989"/>
    </source>
</evidence>
<evidence type="ECO:0000259" key="7">
    <source>
        <dbReference type="Pfam" id="PF06271"/>
    </source>
</evidence>
<evidence type="ECO:0000256" key="1">
    <source>
        <dbReference type="ARBA" id="ARBA00004651"/>
    </source>
</evidence>
<gene>
    <name evidence="8" type="ORF">ACFQ3W_04305</name>
</gene>
<comment type="subcellular location">
    <subcellularLocation>
        <location evidence="1">Cell membrane</location>
        <topology evidence="1">Multi-pass membrane protein</topology>
    </subcellularLocation>
</comment>
<accession>A0ABW3RSZ1</accession>
<reference evidence="9" key="1">
    <citation type="journal article" date="2019" name="Int. J. Syst. Evol. Microbiol.">
        <title>The Global Catalogue of Microorganisms (GCM) 10K type strain sequencing project: providing services to taxonomists for standard genome sequencing and annotation.</title>
        <authorList>
            <consortium name="The Broad Institute Genomics Platform"/>
            <consortium name="The Broad Institute Genome Sequencing Center for Infectious Disease"/>
            <person name="Wu L."/>
            <person name="Ma J."/>
        </authorList>
    </citation>
    <scope>NUCLEOTIDE SEQUENCE [LARGE SCALE GENOMIC DNA]</scope>
    <source>
        <strain evidence="9">CCUG 59189</strain>
    </source>
</reference>
<evidence type="ECO:0000256" key="2">
    <source>
        <dbReference type="ARBA" id="ARBA00022475"/>
    </source>
</evidence>
<name>A0ABW3RSZ1_9BACL</name>
<dbReference type="RefSeq" id="WP_379316957.1">
    <property type="nucleotide sequence ID" value="NZ_JBHTLM010000002.1"/>
</dbReference>
<dbReference type="InterPro" id="IPR051791">
    <property type="entry name" value="Pra-immunoreactive"/>
</dbReference>
<evidence type="ECO:0000256" key="6">
    <source>
        <dbReference type="SAM" id="Phobius"/>
    </source>
</evidence>
<dbReference type="Proteomes" id="UP001597262">
    <property type="component" value="Unassembled WGS sequence"/>
</dbReference>
<keyword evidence="9" id="KW-1185">Reference proteome</keyword>
<evidence type="ECO:0000313" key="9">
    <source>
        <dbReference type="Proteomes" id="UP001597262"/>
    </source>
</evidence>
<feature type="transmembrane region" description="Helical" evidence="6">
    <location>
        <begin position="73"/>
        <end position="92"/>
    </location>
</feature>
<keyword evidence="5 6" id="KW-0472">Membrane</keyword>
<dbReference type="Pfam" id="PF06271">
    <property type="entry name" value="RDD"/>
    <property type="match status" value="1"/>
</dbReference>
<proteinExistence type="predicted"/>
<keyword evidence="2" id="KW-1003">Cell membrane</keyword>
<keyword evidence="3 6" id="KW-0812">Transmembrane</keyword>
<comment type="caution">
    <text evidence="8">The sequence shown here is derived from an EMBL/GenBank/DDBJ whole genome shotgun (WGS) entry which is preliminary data.</text>
</comment>
<feature type="domain" description="RDD" evidence="7">
    <location>
        <begin position="33"/>
        <end position="104"/>
    </location>
</feature>